<name>A0A381SMZ7_9ZZZZ</name>
<reference evidence="11" key="1">
    <citation type="submission" date="2018-05" db="EMBL/GenBank/DDBJ databases">
        <authorList>
            <person name="Lanie J.A."/>
            <person name="Ng W.-L."/>
            <person name="Kazmierczak K.M."/>
            <person name="Andrzejewski T.M."/>
            <person name="Davidsen T.M."/>
            <person name="Wayne K.J."/>
            <person name="Tettelin H."/>
            <person name="Glass J.I."/>
            <person name="Rusch D."/>
            <person name="Podicherti R."/>
            <person name="Tsui H.-C.T."/>
            <person name="Winkler M.E."/>
        </authorList>
    </citation>
    <scope>NUCLEOTIDE SEQUENCE</scope>
</reference>
<evidence type="ECO:0000256" key="1">
    <source>
        <dbReference type="ARBA" id="ARBA00001936"/>
    </source>
</evidence>
<evidence type="ECO:0000256" key="7">
    <source>
        <dbReference type="ARBA" id="ARBA00022842"/>
    </source>
</evidence>
<dbReference type="GO" id="GO:0009231">
    <property type="term" value="P:riboflavin biosynthetic process"/>
    <property type="evidence" value="ECO:0007669"/>
    <property type="project" value="UniProtKB-UniPathway"/>
</dbReference>
<dbReference type="PANTHER" id="PTHR21327">
    <property type="entry name" value="GTP CYCLOHYDROLASE II-RELATED"/>
    <property type="match status" value="1"/>
</dbReference>
<dbReference type="GO" id="GO:0008686">
    <property type="term" value="F:3,4-dihydroxy-2-butanone-4-phosphate synthase activity"/>
    <property type="evidence" value="ECO:0007669"/>
    <property type="project" value="InterPro"/>
</dbReference>
<comment type="cofactor">
    <cofactor evidence="1">
        <name>Mn(2+)</name>
        <dbReference type="ChEBI" id="CHEBI:29035"/>
    </cofactor>
</comment>
<dbReference type="Gene3D" id="3.90.870.10">
    <property type="entry name" value="DHBP synthase"/>
    <property type="match status" value="1"/>
</dbReference>
<accession>A0A381SMZ7</accession>
<keyword evidence="6" id="KW-0479">Metal-binding</keyword>
<comment type="cofactor">
    <cofactor evidence="2">
        <name>Mg(2+)</name>
        <dbReference type="ChEBI" id="CHEBI:18420"/>
    </cofactor>
</comment>
<dbReference type="GO" id="GO:0003935">
    <property type="term" value="F:GTP cyclohydrolase II activity"/>
    <property type="evidence" value="ECO:0007669"/>
    <property type="project" value="TreeGrafter"/>
</dbReference>
<comment type="similarity">
    <text evidence="4">In the N-terminal section; belongs to the DHBP synthase family.</text>
</comment>
<dbReference type="PIRSF" id="PIRSF001259">
    <property type="entry name" value="RibA"/>
    <property type="match status" value="1"/>
</dbReference>
<evidence type="ECO:0000256" key="3">
    <source>
        <dbReference type="ARBA" id="ARBA00005104"/>
    </source>
</evidence>
<proteinExistence type="inferred from homology"/>
<keyword evidence="5" id="KW-0686">Riboflavin biosynthesis</keyword>
<evidence type="ECO:0000256" key="5">
    <source>
        <dbReference type="ARBA" id="ARBA00022619"/>
    </source>
</evidence>
<dbReference type="SUPFAM" id="SSF55821">
    <property type="entry name" value="YrdC/RibB"/>
    <property type="match status" value="1"/>
</dbReference>
<evidence type="ECO:0000256" key="8">
    <source>
        <dbReference type="ARBA" id="ARBA00023211"/>
    </source>
</evidence>
<dbReference type="HAMAP" id="MF_00180">
    <property type="entry name" value="RibB"/>
    <property type="match status" value="1"/>
</dbReference>
<dbReference type="Pfam" id="PF00925">
    <property type="entry name" value="GTP_cyclohydro2"/>
    <property type="match status" value="1"/>
</dbReference>
<feature type="domain" description="GTP cyclohydrolase II" evidence="10">
    <location>
        <begin position="208"/>
        <end position="362"/>
    </location>
</feature>
<dbReference type="NCBIfam" id="TIGR00506">
    <property type="entry name" value="ribB"/>
    <property type="match status" value="1"/>
</dbReference>
<dbReference type="GO" id="GO:0046872">
    <property type="term" value="F:metal ion binding"/>
    <property type="evidence" value="ECO:0007669"/>
    <property type="project" value="UniProtKB-KW"/>
</dbReference>
<dbReference type="UniPathway" id="UPA00275"/>
<evidence type="ECO:0000256" key="6">
    <source>
        <dbReference type="ARBA" id="ARBA00022723"/>
    </source>
</evidence>
<protein>
    <recommendedName>
        <fullName evidence="10">GTP cyclohydrolase II domain-containing protein</fullName>
    </recommendedName>
</protein>
<evidence type="ECO:0000256" key="9">
    <source>
        <dbReference type="ARBA" id="ARBA00023239"/>
    </source>
</evidence>
<dbReference type="Pfam" id="PF00926">
    <property type="entry name" value="DHBP_synthase"/>
    <property type="match status" value="1"/>
</dbReference>
<dbReference type="SUPFAM" id="SSF142695">
    <property type="entry name" value="RibA-like"/>
    <property type="match status" value="1"/>
</dbReference>
<dbReference type="InterPro" id="IPR000422">
    <property type="entry name" value="DHBP_synthase_RibB"/>
</dbReference>
<dbReference type="InterPro" id="IPR036144">
    <property type="entry name" value="RibA-like_sf"/>
</dbReference>
<dbReference type="GO" id="GO:0005829">
    <property type="term" value="C:cytosol"/>
    <property type="evidence" value="ECO:0007669"/>
    <property type="project" value="TreeGrafter"/>
</dbReference>
<sequence>MELNKIQDLISDLSEGKMIILMDDEARENEGDLILAAEKVTAEAINFMATHARGLICLALNQQKCEQLNLEPMVKDNGTQQGTAFTVSIEAAKGVTTGISAADRATTILAAVKKKASPKDLVQPGHVFPLRSSDGGVLTRAGHTEAGLDLTKLAGLEEAAVIVEIMNEDGSMARRKDLEKFAKKHDLKIGTIADLIHYRNINEKSVEKIESTKVKNEYGEFVLTAYQDMIFKQIHLALVKGKVSKNQDTLVRVQTLNTLQDVMGINKFGNRVSYSQALEKLQGEETGILLLLAERETPQEILNNMKFLKGELRHKRSETVDNRIVGIGSQILRDLGVKKMKLLGSEVKYPLAGFDLEITEFIN</sequence>
<dbReference type="PANTHER" id="PTHR21327:SF34">
    <property type="entry name" value="3,4-DIHYDROXY-2-BUTANONE 4-PHOSPHATE SYNTHASE"/>
    <property type="match status" value="1"/>
</dbReference>
<dbReference type="InterPro" id="IPR017945">
    <property type="entry name" value="DHBP_synth_RibB-like_a/b_dom"/>
</dbReference>
<dbReference type="Gene3D" id="3.40.50.10990">
    <property type="entry name" value="GTP cyclohydrolase II"/>
    <property type="match status" value="1"/>
</dbReference>
<dbReference type="FunFam" id="3.90.870.10:FF:000001">
    <property type="entry name" value="Riboflavin biosynthesis protein RibBA"/>
    <property type="match status" value="1"/>
</dbReference>
<keyword evidence="7" id="KW-0460">Magnesium</keyword>
<dbReference type="EMBL" id="UINC01003335">
    <property type="protein sequence ID" value="SVA05395.1"/>
    <property type="molecule type" value="Genomic_DNA"/>
</dbReference>
<evidence type="ECO:0000256" key="2">
    <source>
        <dbReference type="ARBA" id="ARBA00001946"/>
    </source>
</evidence>
<organism evidence="11">
    <name type="scientific">marine metagenome</name>
    <dbReference type="NCBI Taxonomy" id="408172"/>
    <lineage>
        <taxon>unclassified sequences</taxon>
        <taxon>metagenomes</taxon>
        <taxon>ecological metagenomes</taxon>
    </lineage>
</organism>
<evidence type="ECO:0000256" key="4">
    <source>
        <dbReference type="ARBA" id="ARBA00005520"/>
    </source>
</evidence>
<keyword evidence="8" id="KW-0464">Manganese</keyword>
<dbReference type="AlphaFoldDB" id="A0A381SMZ7"/>
<evidence type="ECO:0000259" key="10">
    <source>
        <dbReference type="Pfam" id="PF00925"/>
    </source>
</evidence>
<evidence type="ECO:0000313" key="11">
    <source>
        <dbReference type="EMBL" id="SVA05395.1"/>
    </source>
</evidence>
<dbReference type="InterPro" id="IPR032677">
    <property type="entry name" value="GTP_cyclohydro_II"/>
</dbReference>
<comment type="pathway">
    <text evidence="3">Cofactor biosynthesis; riboflavin biosynthesis.</text>
</comment>
<keyword evidence="9" id="KW-0456">Lyase</keyword>
<gene>
    <name evidence="11" type="ORF">METZ01_LOCUS58249</name>
</gene>